<dbReference type="HOGENOM" id="CLU_964300_0_0_1"/>
<dbReference type="RefSeq" id="XP_005536227.1">
    <property type="nucleotide sequence ID" value="XM_005536170.1"/>
</dbReference>
<dbReference type="EMBL" id="AP006491">
    <property type="protein sequence ID" value="BAM79941.1"/>
    <property type="molecule type" value="Genomic_DNA"/>
</dbReference>
<proteinExistence type="predicted"/>
<reference evidence="2 3" key="2">
    <citation type="journal article" date="2007" name="BMC Biol.">
        <title>A 100%-complete sequence reveals unusually simple genomic features in the hot-spring red alga Cyanidioschyzon merolae.</title>
        <authorList>
            <person name="Nozaki H."/>
            <person name="Takano H."/>
            <person name="Misumi O."/>
            <person name="Terasawa K."/>
            <person name="Matsuzaki M."/>
            <person name="Maruyama S."/>
            <person name="Nishida K."/>
            <person name="Yagisawa F."/>
            <person name="Yoshida Y."/>
            <person name="Fujiwara T."/>
            <person name="Takio S."/>
            <person name="Tamura K."/>
            <person name="Chung S.J."/>
            <person name="Nakamura S."/>
            <person name="Kuroiwa H."/>
            <person name="Tanaka K."/>
            <person name="Sato N."/>
            <person name="Kuroiwa T."/>
        </authorList>
    </citation>
    <scope>NUCLEOTIDE SEQUENCE [LARGE SCALE GENOMIC DNA]</scope>
    <source>
        <strain evidence="2 3">10D</strain>
    </source>
</reference>
<name>M1UQW6_CYAM1</name>
<dbReference type="KEGG" id="cme:CYME_CMI032C"/>
<dbReference type="AlphaFoldDB" id="M1UQW6"/>
<dbReference type="OrthoDB" id="10496131at2759"/>
<dbReference type="Gramene" id="CMI032CT">
    <property type="protein sequence ID" value="CMI032CT"/>
    <property type="gene ID" value="CMI032C"/>
</dbReference>
<evidence type="ECO:0000313" key="2">
    <source>
        <dbReference type="EMBL" id="BAM79941.1"/>
    </source>
</evidence>
<feature type="region of interest" description="Disordered" evidence="1">
    <location>
        <begin position="96"/>
        <end position="132"/>
    </location>
</feature>
<gene>
    <name evidence="2" type="ORF">CYME_CMI032C</name>
</gene>
<dbReference type="GeneID" id="16993854"/>
<protein>
    <submittedName>
        <fullName evidence="2">Uncharacterized protein</fullName>
    </submittedName>
</protein>
<sequence>MFVLGTKGDRLLSSRHSWRIYGQTVEKRSRYSSRWQQLRALGEGGATTRRSLERAYERDAVSVAMELSAWAERPGVYHPEVSFQARFASELRQSVLTGTRTVNPNRSTGTETGAATPESQSSPQPSGNRAPLVDASAAGVTDCACEGSTLQARTGSCAQDVDDCTCRRSGSGAADSAASRGVSVVYYRRKRNPSDGFGSPLSSYMDRCIWCDGAGARQCPWCRGAGCRYVSAFPSYEEMNQLVERAQAGDAEARERLGNPSTVCRPCPVCQHKGMLTCKRCHGTGTNHL</sequence>
<keyword evidence="3" id="KW-1185">Reference proteome</keyword>
<dbReference type="Proteomes" id="UP000007014">
    <property type="component" value="Chromosome 9"/>
</dbReference>
<organism evidence="2 3">
    <name type="scientific">Cyanidioschyzon merolae (strain NIES-3377 / 10D)</name>
    <name type="common">Unicellular red alga</name>
    <dbReference type="NCBI Taxonomy" id="280699"/>
    <lineage>
        <taxon>Eukaryota</taxon>
        <taxon>Rhodophyta</taxon>
        <taxon>Bangiophyceae</taxon>
        <taxon>Cyanidiales</taxon>
        <taxon>Cyanidiaceae</taxon>
        <taxon>Cyanidioschyzon</taxon>
    </lineage>
</organism>
<accession>M1UQW6</accession>
<feature type="compositionally biased region" description="Polar residues" evidence="1">
    <location>
        <begin position="96"/>
        <end position="127"/>
    </location>
</feature>
<reference evidence="2 3" key="1">
    <citation type="journal article" date="2004" name="Nature">
        <title>Genome sequence of the ultrasmall unicellular red alga Cyanidioschyzon merolae 10D.</title>
        <authorList>
            <person name="Matsuzaki M."/>
            <person name="Misumi O."/>
            <person name="Shin-i T."/>
            <person name="Maruyama S."/>
            <person name="Takahara M."/>
            <person name="Miyagishima S."/>
            <person name="Mori T."/>
            <person name="Nishida K."/>
            <person name="Yagisawa F."/>
            <person name="Nishida K."/>
            <person name="Yoshida Y."/>
            <person name="Nishimura Y."/>
            <person name="Nakao S."/>
            <person name="Kobayashi T."/>
            <person name="Momoyama Y."/>
            <person name="Higashiyama T."/>
            <person name="Minoda A."/>
            <person name="Sano M."/>
            <person name="Nomoto H."/>
            <person name="Oishi K."/>
            <person name="Hayashi H."/>
            <person name="Ohta F."/>
            <person name="Nishizaka S."/>
            <person name="Haga S."/>
            <person name="Miura S."/>
            <person name="Morishita T."/>
            <person name="Kabeya Y."/>
            <person name="Terasawa K."/>
            <person name="Suzuki Y."/>
            <person name="Ishii Y."/>
            <person name="Asakawa S."/>
            <person name="Takano H."/>
            <person name="Ohta N."/>
            <person name="Kuroiwa H."/>
            <person name="Tanaka K."/>
            <person name="Shimizu N."/>
            <person name="Sugano S."/>
            <person name="Sato N."/>
            <person name="Nozaki H."/>
            <person name="Ogasawara N."/>
            <person name="Kohara Y."/>
            <person name="Kuroiwa T."/>
        </authorList>
    </citation>
    <scope>NUCLEOTIDE SEQUENCE [LARGE SCALE GENOMIC DNA]</scope>
    <source>
        <strain evidence="2 3">10D</strain>
    </source>
</reference>
<evidence type="ECO:0000256" key="1">
    <source>
        <dbReference type="SAM" id="MobiDB-lite"/>
    </source>
</evidence>
<evidence type="ECO:0000313" key="3">
    <source>
        <dbReference type="Proteomes" id="UP000007014"/>
    </source>
</evidence>